<evidence type="ECO:0000313" key="3">
    <source>
        <dbReference type="Proteomes" id="UP000054771"/>
    </source>
</evidence>
<dbReference type="InterPro" id="IPR011009">
    <property type="entry name" value="Kinase-like_dom_sf"/>
</dbReference>
<gene>
    <name evidence="2" type="ORF">ASPCAL00712</name>
</gene>
<dbReference type="Proteomes" id="UP000054771">
    <property type="component" value="Unassembled WGS sequence"/>
</dbReference>
<reference evidence="3" key="1">
    <citation type="journal article" date="2016" name="Genome Announc.">
        <title>Draft genome sequences of fungus Aspergillus calidoustus.</title>
        <authorList>
            <person name="Horn F."/>
            <person name="Linde J."/>
            <person name="Mattern D.J."/>
            <person name="Walther G."/>
            <person name="Guthke R."/>
            <person name="Scherlach K."/>
            <person name="Martin K."/>
            <person name="Brakhage A.A."/>
            <person name="Petzke L."/>
            <person name="Valiante V."/>
        </authorList>
    </citation>
    <scope>NUCLEOTIDE SEQUENCE [LARGE SCALE GENOMIC DNA]</scope>
    <source>
        <strain evidence="3">SF006504</strain>
    </source>
</reference>
<evidence type="ECO:0000313" key="2">
    <source>
        <dbReference type="EMBL" id="CEL01120.1"/>
    </source>
</evidence>
<organism evidence="2 3">
    <name type="scientific">Aspergillus calidoustus</name>
    <dbReference type="NCBI Taxonomy" id="454130"/>
    <lineage>
        <taxon>Eukaryota</taxon>
        <taxon>Fungi</taxon>
        <taxon>Dikarya</taxon>
        <taxon>Ascomycota</taxon>
        <taxon>Pezizomycotina</taxon>
        <taxon>Eurotiomycetes</taxon>
        <taxon>Eurotiomycetidae</taxon>
        <taxon>Eurotiales</taxon>
        <taxon>Aspergillaceae</taxon>
        <taxon>Aspergillus</taxon>
        <taxon>Aspergillus subgen. Nidulantes</taxon>
    </lineage>
</organism>
<dbReference type="Gene3D" id="1.10.510.10">
    <property type="entry name" value="Transferase(Phosphotransferase) domain 1"/>
    <property type="match status" value="1"/>
</dbReference>
<evidence type="ECO:0008006" key="4">
    <source>
        <dbReference type="Google" id="ProtNLM"/>
    </source>
</evidence>
<accession>A0A0U5FNT8</accession>
<dbReference type="SUPFAM" id="SSF56112">
    <property type="entry name" value="Protein kinase-like (PK-like)"/>
    <property type="match status" value="1"/>
</dbReference>
<evidence type="ECO:0000256" key="1">
    <source>
        <dbReference type="SAM" id="SignalP"/>
    </source>
</evidence>
<keyword evidence="3" id="KW-1185">Reference proteome</keyword>
<dbReference type="OrthoDB" id="20729at2759"/>
<proteinExistence type="predicted"/>
<feature type="chain" id="PRO_5006857144" description="Protein kinase domain-containing protein" evidence="1">
    <location>
        <begin position="18"/>
        <end position="417"/>
    </location>
</feature>
<dbReference type="STRING" id="454130.A0A0U5FNT8"/>
<dbReference type="AlphaFoldDB" id="A0A0U5FNT8"/>
<protein>
    <recommendedName>
        <fullName evidence="4">Protein kinase domain-containing protein</fullName>
    </recommendedName>
</protein>
<keyword evidence="1" id="KW-0732">Signal</keyword>
<name>A0A0U5FNT8_ASPCI</name>
<dbReference type="EMBL" id="CDMC01000001">
    <property type="protein sequence ID" value="CEL01120.1"/>
    <property type="molecule type" value="Genomic_DNA"/>
</dbReference>
<sequence>MGGILSRLLLLPQATDADRAEWERQRQWEAAHPPPPLVPPEADEGAGVFAWFVESVQVVPHKNGTCLVAYAGHEDQDSLGEPNPYEVNARDVNEYLLHAIGVEDPEENGGQAHPRIVKYLGRLTPGFKLEFVSPGPLEAIRLPLFPVPVIGNSTSGLSSLTSHPPLLLLYHRWALQTLSALHFLHTHAVYLSNLCASSIWIRPDFSAALTGFISATLPTAEQPSAQAGHRSGEAYLDFREVEVEYDPETGSELEASPRGDICDWATIFWRLVTNRQSVHPPVGPGNARWPMLFSSNNDKGDWPADWDRDLERERLKERRFQQLEEARMGDILVKAWGGEYRDVGEVMADLRALLEKMGVEVTGEDEILLGGGQTWEDIFVVIPPHDEEGYGREIRLRETGVLDSRARTTLIAHTEPE</sequence>
<feature type="signal peptide" evidence="1">
    <location>
        <begin position="1"/>
        <end position="17"/>
    </location>
</feature>